<evidence type="ECO:0000313" key="2">
    <source>
        <dbReference type="Proteomes" id="UP000031523"/>
    </source>
</evidence>
<dbReference type="Pfam" id="PF14907">
    <property type="entry name" value="NTP_transf_5"/>
    <property type="match status" value="1"/>
</dbReference>
<name>A0A0B5ES13_STRA4</name>
<dbReference type="KEGG" id="sals:SLNWT_0531"/>
<organism evidence="1 2">
    <name type="scientific">Streptomyces albus (strain ATCC 21838 / DSM 41398 / FERM P-419 / JCM 4703 / NBRC 107858)</name>
    <dbReference type="NCBI Taxonomy" id="1081613"/>
    <lineage>
        <taxon>Bacteria</taxon>
        <taxon>Bacillati</taxon>
        <taxon>Actinomycetota</taxon>
        <taxon>Actinomycetes</taxon>
        <taxon>Kitasatosporales</taxon>
        <taxon>Streptomycetaceae</taxon>
        <taxon>Streptomyces</taxon>
    </lineage>
</organism>
<dbReference type="InterPro" id="IPR039498">
    <property type="entry name" value="NTP_transf_5"/>
</dbReference>
<gene>
    <name evidence="1" type="ORF">SLNWT_0531</name>
</gene>
<dbReference type="EMBL" id="CP010519">
    <property type="protein sequence ID" value="AJE80907.1"/>
    <property type="molecule type" value="Genomic_DNA"/>
</dbReference>
<accession>A0A0B5ES13</accession>
<evidence type="ECO:0008006" key="3">
    <source>
        <dbReference type="Google" id="ProtNLM"/>
    </source>
</evidence>
<dbReference type="AlphaFoldDB" id="A0A0B5ES13"/>
<protein>
    <recommendedName>
        <fullName evidence="3">Nucleotidyltransferase family protein</fullName>
    </recommendedName>
</protein>
<evidence type="ECO:0000313" key="1">
    <source>
        <dbReference type="EMBL" id="AJE80907.1"/>
    </source>
</evidence>
<proteinExistence type="predicted"/>
<reference evidence="1 2" key="1">
    <citation type="submission" date="2015-01" db="EMBL/GenBank/DDBJ databases">
        <title>Enhanced salinomycin production by adjusting the supply of polyketide extender units in Streptomyce albus DSM 41398.</title>
        <authorList>
            <person name="Lu C."/>
        </authorList>
    </citation>
    <scope>NUCLEOTIDE SEQUENCE [LARGE SCALE GENOMIC DNA]</scope>
    <source>
        <strain evidence="2">ATCC 21838 / DSM 41398 / FERM P-419 / JCM 4703 / NBRC 107858</strain>
    </source>
</reference>
<dbReference type="Proteomes" id="UP000031523">
    <property type="component" value="Chromosome"/>
</dbReference>
<keyword evidence="2" id="KW-1185">Reference proteome</keyword>
<sequence>MTADEDLVAEEQGAAEEVTAAEDGADFRELSSEYLADLLRAVERSHEPSWMAVFRYASRHKLRIVLASALLTEGYPLTPGLAYEVSFWREQEQRYGDLVGDLTRAVPELRRMKGPEIGRLYPPGWLRDSTDVDLVARTPRQVWEAAGHLRDQGWQPDSLALQGTERGVDVALNMVRPSHDELLLDHQAVELVSMETTGRPWRVRPVSDPPGVRRTGPARQLLALLEEGFERDWRARDLLDASLLLVEIAEEGVPALAREVDALGLGRQWHTLTRRLRGYGLVDDSLLPAAGRPWRASAQRLRRAASLASRPPAVAAGVLQTLQRRKAGPLGSVGERWVLDHLPGRSVLAAGLPVWGVRVDDRCAEGTEVTYRTGSGRTYATTPVGTYLLLYVPHFDPSWLHAPSPVSGQGD</sequence>